<gene>
    <name evidence="2" type="ORF">EUGRSUZ_B02558</name>
</gene>
<dbReference type="KEGG" id="egr:104432922"/>
<accession>A0A059D5P8</accession>
<proteinExistence type="predicted"/>
<dbReference type="GO" id="GO:0006364">
    <property type="term" value="P:rRNA processing"/>
    <property type="evidence" value="ECO:0007669"/>
    <property type="project" value="EnsemblPlants"/>
</dbReference>
<dbReference type="GO" id="GO:0009409">
    <property type="term" value="P:response to cold"/>
    <property type="evidence" value="ECO:0007669"/>
    <property type="project" value="EnsemblPlants"/>
</dbReference>
<dbReference type="AlphaFoldDB" id="A0A059D5P8"/>
<organism evidence="2">
    <name type="scientific">Eucalyptus grandis</name>
    <name type="common">Flooded gum</name>
    <dbReference type="NCBI Taxonomy" id="71139"/>
    <lineage>
        <taxon>Eukaryota</taxon>
        <taxon>Viridiplantae</taxon>
        <taxon>Streptophyta</taxon>
        <taxon>Embryophyta</taxon>
        <taxon>Tracheophyta</taxon>
        <taxon>Spermatophyta</taxon>
        <taxon>Magnoliopsida</taxon>
        <taxon>eudicotyledons</taxon>
        <taxon>Gunneridae</taxon>
        <taxon>Pentapetalae</taxon>
        <taxon>rosids</taxon>
        <taxon>malvids</taxon>
        <taxon>Myrtales</taxon>
        <taxon>Myrtaceae</taxon>
        <taxon>Myrtoideae</taxon>
        <taxon>Eucalypteae</taxon>
        <taxon>Eucalyptus</taxon>
    </lineage>
</organism>
<reference evidence="2" key="1">
    <citation type="submission" date="2013-07" db="EMBL/GenBank/DDBJ databases">
        <title>The genome of Eucalyptus grandis.</title>
        <authorList>
            <person name="Schmutz J."/>
            <person name="Hayes R."/>
            <person name="Myburg A."/>
            <person name="Tuskan G."/>
            <person name="Grattapaglia D."/>
            <person name="Rokhsar D.S."/>
        </authorList>
    </citation>
    <scope>NUCLEOTIDE SEQUENCE</scope>
    <source>
        <tissue evidence="2">Leaf extractions</tissue>
    </source>
</reference>
<evidence type="ECO:0000256" key="1">
    <source>
        <dbReference type="SAM" id="MobiDB-lite"/>
    </source>
</evidence>
<dbReference type="OrthoDB" id="1912879at2759"/>
<dbReference type="GO" id="GO:0032544">
    <property type="term" value="P:plastid translation"/>
    <property type="evidence" value="ECO:0007669"/>
    <property type="project" value="EnsemblPlants"/>
</dbReference>
<feature type="region of interest" description="Disordered" evidence="1">
    <location>
        <begin position="87"/>
        <end position="159"/>
    </location>
</feature>
<dbReference type="Gramene" id="KCW85814">
    <property type="protein sequence ID" value="KCW85814"/>
    <property type="gene ID" value="EUGRSUZ_B02558"/>
</dbReference>
<evidence type="ECO:0000313" key="2">
    <source>
        <dbReference type="EMBL" id="KCW85814.1"/>
    </source>
</evidence>
<dbReference type="GO" id="GO:0019843">
    <property type="term" value="F:rRNA binding"/>
    <property type="evidence" value="ECO:0007669"/>
    <property type="project" value="EnsemblPlants"/>
</dbReference>
<dbReference type="OMA" id="KCEMINP"/>
<name>A0A059D5P8_EUCGR</name>
<evidence type="ECO:0008006" key="3">
    <source>
        <dbReference type="Google" id="ProtNLM"/>
    </source>
</evidence>
<protein>
    <recommendedName>
        <fullName evidence="3">RRM domain-containing protein</fullName>
    </recommendedName>
</protein>
<dbReference type="PANTHER" id="PTHR37200:SF1">
    <property type="entry name" value="RNA-BINDING (RRM_RBD_RNP MOTIFS) FAMILY PROTEIN"/>
    <property type="match status" value="1"/>
</dbReference>
<feature type="compositionally biased region" description="Acidic residues" evidence="1">
    <location>
        <begin position="115"/>
        <end position="139"/>
    </location>
</feature>
<sequence>MLTVARNPNLPPFSSCNCASSSTSPSLVLSTFRTHVSYRRSNPSPFASLFAGPSHRPFLSSSLRLRPPAHFDVHVVSGRKHGRLIKVGASRRRRRGGSSEADGLERGGRVMGYGSDDDDEAEEEEDEYEDEEDEEDEEMNSPFEKMTRWHENRPPGFGVGKVYDTSVEDKLLEEMLQSRVAQAANINKLKHNPITPIPPKKDQPHLKGQALIVTEALPSGIPVRLGNLPKKKNIHRDLRLAFKGVDGITVIHPAVSGNKKTRDPICTGSAIVYFKSEEHAMSFVRTFSRQSLTFGKVQRQIKCEIMSSRLPIHANTKLASNTLVTSQISMPDVEGEPDLHPEPTSGSLEDLTSEKENDWNDEIELDEHETGEDMETFDVSDLETFDTLESGTKIVTASSSTEEQEEATLTRVAGKQKKPQPNPKKSPGKGKTEKVLKPEVPGYARRLKIQEKAVLTGVLSKYGRKAALTSNDKSLG</sequence>
<dbReference type="eggNOG" id="ENOG502QPWD">
    <property type="taxonomic scope" value="Eukaryota"/>
</dbReference>
<dbReference type="CDD" id="cd00590">
    <property type="entry name" value="RRM_SF"/>
    <property type="match status" value="1"/>
</dbReference>
<dbReference type="GO" id="GO:0009507">
    <property type="term" value="C:chloroplast"/>
    <property type="evidence" value="ECO:0007669"/>
    <property type="project" value="EnsemblPlants"/>
</dbReference>
<dbReference type="PANTHER" id="PTHR37200">
    <property type="entry name" value="RNA-BINDING (RRM/RBD/RNP MOTIFS) FAMILY PROTEIN"/>
    <property type="match status" value="1"/>
</dbReference>
<feature type="region of interest" description="Disordered" evidence="1">
    <location>
        <begin position="331"/>
        <end position="358"/>
    </location>
</feature>
<dbReference type="InParanoid" id="A0A059D5P8"/>
<feature type="compositionally biased region" description="Basic residues" evidence="1">
    <location>
        <begin position="87"/>
        <end position="96"/>
    </location>
</feature>
<dbReference type="FunCoup" id="A0A059D5P8">
    <property type="interactions" value="936"/>
</dbReference>
<feature type="region of interest" description="Disordered" evidence="1">
    <location>
        <begin position="394"/>
        <end position="441"/>
    </location>
</feature>
<dbReference type="EMBL" id="KK198754">
    <property type="protein sequence ID" value="KCW85814.1"/>
    <property type="molecule type" value="Genomic_DNA"/>
</dbReference>
<dbReference type="STRING" id="71139.A0A059D5P8"/>